<evidence type="ECO:0000313" key="2">
    <source>
        <dbReference type="EMBL" id="UPW41545.1"/>
    </source>
</evidence>
<protein>
    <submittedName>
        <fullName evidence="2">Uncharacterized protein</fullName>
    </submittedName>
</protein>
<proteinExistence type="predicted"/>
<name>A0A976N2G3_9VIRU</name>
<feature type="region of interest" description="Disordered" evidence="1">
    <location>
        <begin position="104"/>
        <end position="133"/>
    </location>
</feature>
<organism evidence="2">
    <name type="scientific">Peromfec virus RodF8_60</name>
    <dbReference type="NCBI Taxonomy" id="2929386"/>
    <lineage>
        <taxon>Viruses</taxon>
        <taxon>Monodnaviria</taxon>
        <taxon>Sangervirae</taxon>
        <taxon>Phixviricota</taxon>
        <taxon>Malgrandaviricetes</taxon>
        <taxon>Petitvirales</taxon>
        <taxon>Microviridae</taxon>
    </lineage>
</organism>
<dbReference type="EMBL" id="OM869625">
    <property type="protein sequence ID" value="UPW41545.1"/>
    <property type="molecule type" value="Genomic_DNA"/>
</dbReference>
<evidence type="ECO:0000256" key="1">
    <source>
        <dbReference type="SAM" id="MobiDB-lite"/>
    </source>
</evidence>
<reference evidence="2" key="1">
    <citation type="submission" date="2022-02" db="EMBL/GenBank/DDBJ databases">
        <title>Towards deciphering the DNA virus diversity associated with rodent species in the families Cricetidae and Heteromyidae.</title>
        <authorList>
            <person name="Lund M."/>
            <person name="Larsen B.B."/>
            <person name="Gryseels S."/>
            <person name="Kraberger S."/>
            <person name="Rowsey D.M."/>
            <person name="Steger L."/>
            <person name="Yule K.M."/>
            <person name="Upham N.S."/>
            <person name="Worobey M."/>
            <person name="Van Doorslaer K."/>
            <person name="Varsani A."/>
        </authorList>
    </citation>
    <scope>NUCLEOTIDE SEQUENCE</scope>
    <source>
        <strain evidence="2">NeonRodF8_60</strain>
    </source>
</reference>
<sequence>MFRSQWKSSDEPVIGLTVVDQDKPSCIDLEARVVSIPQLLKTMTSSDLYNILGYDGYDADLSEDDIFDNITSVDDNQADIVDVFTENRNAEALLKKNEVMSAGELPKQGSQADANNVGDVKNNNVASAPPQEE</sequence>
<accession>A0A976N2G3</accession>